<name>A0ABM8WD43_9BURK</name>
<evidence type="ECO:0000313" key="1">
    <source>
        <dbReference type="EMBL" id="CAG9165228.1"/>
    </source>
</evidence>
<organism evidence="1 2">
    <name type="scientific">Cupriavidus laharis</name>
    <dbReference type="NCBI Taxonomy" id="151654"/>
    <lineage>
        <taxon>Bacteria</taxon>
        <taxon>Pseudomonadati</taxon>
        <taxon>Pseudomonadota</taxon>
        <taxon>Betaproteobacteria</taxon>
        <taxon>Burkholderiales</taxon>
        <taxon>Burkholderiaceae</taxon>
        <taxon>Cupriavidus</taxon>
    </lineage>
</organism>
<accession>A0ABM8WD43</accession>
<reference evidence="1 2" key="1">
    <citation type="submission" date="2021-08" db="EMBL/GenBank/DDBJ databases">
        <authorList>
            <person name="Peeters C."/>
        </authorList>
    </citation>
    <scope>NUCLEOTIDE SEQUENCE [LARGE SCALE GENOMIC DNA]</scope>
    <source>
        <strain evidence="1 2">LMG 23992</strain>
    </source>
</reference>
<proteinExistence type="predicted"/>
<dbReference type="Proteomes" id="UP000727654">
    <property type="component" value="Unassembled WGS sequence"/>
</dbReference>
<sequence length="76" mass="8733">MLGLQYVGLALKHWKEWRPKAYRQMQKDGTLNERAQTASKEAAKQVASLMEAGYQKHEAEEVVLPELILLPPEKTR</sequence>
<evidence type="ECO:0000313" key="2">
    <source>
        <dbReference type="Proteomes" id="UP000727654"/>
    </source>
</evidence>
<keyword evidence="2" id="KW-1185">Reference proteome</keyword>
<comment type="caution">
    <text evidence="1">The sequence shown here is derived from an EMBL/GenBank/DDBJ whole genome shotgun (WGS) entry which is preliminary data.</text>
</comment>
<dbReference type="RefSeq" id="WP_224078086.1">
    <property type="nucleotide sequence ID" value="NZ_CAJZAI010000001.1"/>
</dbReference>
<protein>
    <submittedName>
        <fullName evidence="1">Uncharacterized protein</fullName>
    </submittedName>
</protein>
<gene>
    <name evidence="1" type="ORF">LMG23992_00372</name>
</gene>
<dbReference type="EMBL" id="CAJZAI010000001">
    <property type="protein sequence ID" value="CAG9165228.1"/>
    <property type="molecule type" value="Genomic_DNA"/>
</dbReference>